<keyword evidence="2" id="KW-1185">Reference proteome</keyword>
<keyword evidence="1" id="KW-1133">Transmembrane helix</keyword>
<organism evidence="2 3">
    <name type="scientific">Caenorhabditis tropicalis</name>
    <dbReference type="NCBI Taxonomy" id="1561998"/>
    <lineage>
        <taxon>Eukaryota</taxon>
        <taxon>Metazoa</taxon>
        <taxon>Ecdysozoa</taxon>
        <taxon>Nematoda</taxon>
        <taxon>Chromadorea</taxon>
        <taxon>Rhabditida</taxon>
        <taxon>Rhabditina</taxon>
        <taxon>Rhabditomorpha</taxon>
        <taxon>Rhabditoidea</taxon>
        <taxon>Rhabditidae</taxon>
        <taxon>Peloderinae</taxon>
        <taxon>Caenorhabditis</taxon>
    </lineage>
</organism>
<feature type="transmembrane region" description="Helical" evidence="1">
    <location>
        <begin position="70"/>
        <end position="96"/>
    </location>
</feature>
<feature type="transmembrane region" description="Helical" evidence="1">
    <location>
        <begin position="37"/>
        <end position="58"/>
    </location>
</feature>
<sequence>MSDPGKPDSELIKEKRRYLELNGPSLEVAKRTAEITWWNNVGACFLSIVMCIVANYAIMKVKTISTYMKAVYIFFKGLEVAFNIFFVIACPIFVAVETSDNFLGLMIVNCGIKLPSTLSMISLMLSIFLLTQLIFMPPIVYWIRYHQICRKGVRLPHVLTMTGLNIFLLILSAGVFCYASSTTIEDIIVLSGIAVSFASHETVFLVLSYDKIGSSMSAYVSSVTYFLILVFAVVIMGFSHLEINKKIRSNVNMSENLKKMQRRANRILTSQFALTIFFIQLPFFYSVLGPVVGVSEKLATYLVSILFVWGPVANTLTLVAFKTQIRQWICSCSTEPESTEMNVVDRSNMKSEMR</sequence>
<dbReference type="eggNOG" id="ENOG502TH5K">
    <property type="taxonomic scope" value="Eukaryota"/>
</dbReference>
<dbReference type="PANTHER" id="PTHR47758:SF4">
    <property type="entry name" value="SERPENTINE RECEPTOR, CLASS M"/>
    <property type="match status" value="1"/>
</dbReference>
<feature type="transmembrane region" description="Helical" evidence="1">
    <location>
        <begin position="223"/>
        <end position="243"/>
    </location>
</feature>
<reference evidence="3" key="1">
    <citation type="submission" date="2016-11" db="UniProtKB">
        <authorList>
            <consortium name="WormBaseParasite"/>
        </authorList>
    </citation>
    <scope>IDENTIFICATION</scope>
</reference>
<feature type="transmembrane region" description="Helical" evidence="1">
    <location>
        <begin position="155"/>
        <end position="181"/>
    </location>
</feature>
<feature type="transmembrane region" description="Helical" evidence="1">
    <location>
        <begin position="116"/>
        <end position="143"/>
    </location>
</feature>
<name>A0A1I7UVZ8_9PELO</name>
<evidence type="ECO:0000313" key="2">
    <source>
        <dbReference type="Proteomes" id="UP000095282"/>
    </source>
</evidence>
<feature type="transmembrane region" description="Helical" evidence="1">
    <location>
        <begin position="264"/>
        <end position="286"/>
    </location>
</feature>
<feature type="transmembrane region" description="Helical" evidence="1">
    <location>
        <begin position="298"/>
        <end position="321"/>
    </location>
</feature>
<dbReference type="WBParaSite" id="Csp11.Scaffold630.g19900.t1">
    <property type="protein sequence ID" value="Csp11.Scaffold630.g19900.t1"/>
    <property type="gene ID" value="Csp11.Scaffold630.g19900"/>
</dbReference>
<proteinExistence type="predicted"/>
<dbReference type="AlphaFoldDB" id="A0A1I7UVZ8"/>
<accession>A0A1I7UVZ8</accession>
<protein>
    <submittedName>
        <fullName evidence="3">G_PROTEIN_RECEP_F1_2 domain-containing protein</fullName>
    </submittedName>
</protein>
<dbReference type="PANTHER" id="PTHR47758">
    <property type="entry name" value="SERPENTINE RECEPTOR, CLASS M-RELATED"/>
    <property type="match status" value="1"/>
</dbReference>
<keyword evidence="1" id="KW-0812">Transmembrane</keyword>
<dbReference type="STRING" id="1561998.A0A1I7UVZ8"/>
<dbReference type="Proteomes" id="UP000095282">
    <property type="component" value="Unplaced"/>
</dbReference>
<keyword evidence="1" id="KW-0472">Membrane</keyword>
<evidence type="ECO:0000313" key="3">
    <source>
        <dbReference type="WBParaSite" id="Csp11.Scaffold630.g19900.t1"/>
    </source>
</evidence>
<evidence type="ECO:0000256" key="1">
    <source>
        <dbReference type="SAM" id="Phobius"/>
    </source>
</evidence>